<dbReference type="AlphaFoldDB" id="A0A328BHG2"/>
<keyword evidence="1" id="KW-0805">Transcription regulation</keyword>
<accession>A0A328BHG2</accession>
<dbReference type="PANTHER" id="PTHR46797">
    <property type="entry name" value="HTH-TYPE TRANSCRIPTIONAL REGULATOR"/>
    <property type="match status" value="1"/>
</dbReference>
<keyword evidence="3" id="KW-0804">Transcription</keyword>
<dbReference type="Proteomes" id="UP000249524">
    <property type="component" value="Unassembled WGS sequence"/>
</dbReference>
<dbReference type="InterPro" id="IPR050807">
    <property type="entry name" value="TransReg_Diox_bact_type"/>
</dbReference>
<dbReference type="Pfam" id="PF01381">
    <property type="entry name" value="HTH_3"/>
    <property type="match status" value="1"/>
</dbReference>
<evidence type="ECO:0000256" key="3">
    <source>
        <dbReference type="ARBA" id="ARBA00023163"/>
    </source>
</evidence>
<comment type="caution">
    <text evidence="5">The sequence shown here is derived from an EMBL/GenBank/DDBJ whole genome shotgun (WGS) entry which is preliminary data.</text>
</comment>
<name>A0A328BHG2_9CAUL</name>
<dbReference type="GO" id="GO:0005829">
    <property type="term" value="C:cytosol"/>
    <property type="evidence" value="ECO:0007669"/>
    <property type="project" value="TreeGrafter"/>
</dbReference>
<evidence type="ECO:0000313" key="6">
    <source>
        <dbReference type="Proteomes" id="UP000249524"/>
    </source>
</evidence>
<dbReference type="EMBL" id="QFYS01000003">
    <property type="protein sequence ID" value="RAK66387.1"/>
    <property type="molecule type" value="Genomic_DNA"/>
</dbReference>
<dbReference type="GO" id="GO:0003700">
    <property type="term" value="F:DNA-binding transcription factor activity"/>
    <property type="evidence" value="ECO:0007669"/>
    <property type="project" value="TreeGrafter"/>
</dbReference>
<dbReference type="RefSeq" id="WP_111275696.1">
    <property type="nucleotide sequence ID" value="NZ_QFYS01000003.1"/>
</dbReference>
<dbReference type="Gene3D" id="1.10.260.40">
    <property type="entry name" value="lambda repressor-like DNA-binding domains"/>
    <property type="match status" value="1"/>
</dbReference>
<dbReference type="PROSITE" id="PS50943">
    <property type="entry name" value="HTH_CROC1"/>
    <property type="match status" value="1"/>
</dbReference>
<feature type="domain" description="HTH cro/C1-type" evidence="4">
    <location>
        <begin position="11"/>
        <end position="66"/>
    </location>
</feature>
<reference evidence="5 6" key="1">
    <citation type="submission" date="2018-05" db="EMBL/GenBank/DDBJ databases">
        <authorList>
            <person name="Lanie J.A."/>
            <person name="Ng W.-L."/>
            <person name="Kazmierczak K.M."/>
            <person name="Andrzejewski T.M."/>
            <person name="Davidsen T.M."/>
            <person name="Wayne K.J."/>
            <person name="Tettelin H."/>
            <person name="Glass J.I."/>
            <person name="Rusch D."/>
            <person name="Podicherti R."/>
            <person name="Tsui H.-C.T."/>
            <person name="Winkler M.E."/>
        </authorList>
    </citation>
    <scope>NUCLEOTIDE SEQUENCE [LARGE SCALE GENOMIC DNA]</scope>
    <source>
        <strain evidence="5 6">BUT-10</strain>
    </source>
</reference>
<dbReference type="PANTHER" id="PTHR46797:SF23">
    <property type="entry name" value="HTH-TYPE TRANSCRIPTIONAL REGULATOR SUTR"/>
    <property type="match status" value="1"/>
</dbReference>
<dbReference type="CDD" id="cd00093">
    <property type="entry name" value="HTH_XRE"/>
    <property type="match status" value="1"/>
</dbReference>
<dbReference type="OrthoDB" id="2986852at2"/>
<evidence type="ECO:0000256" key="2">
    <source>
        <dbReference type="ARBA" id="ARBA00023125"/>
    </source>
</evidence>
<dbReference type="GO" id="GO:0003677">
    <property type="term" value="F:DNA binding"/>
    <property type="evidence" value="ECO:0007669"/>
    <property type="project" value="UniProtKB-KW"/>
</dbReference>
<protein>
    <submittedName>
        <fullName evidence="5">XRE family transcriptional regulator</fullName>
    </submittedName>
</protein>
<keyword evidence="6" id="KW-1185">Reference proteome</keyword>
<dbReference type="SUPFAM" id="SSF47413">
    <property type="entry name" value="lambda repressor-like DNA-binding domains"/>
    <property type="match status" value="1"/>
</dbReference>
<dbReference type="InterPro" id="IPR010982">
    <property type="entry name" value="Lambda_DNA-bd_dom_sf"/>
</dbReference>
<evidence type="ECO:0000256" key="1">
    <source>
        <dbReference type="ARBA" id="ARBA00023015"/>
    </source>
</evidence>
<dbReference type="InterPro" id="IPR001387">
    <property type="entry name" value="Cro/C1-type_HTH"/>
</dbReference>
<dbReference type="SMART" id="SM00530">
    <property type="entry name" value="HTH_XRE"/>
    <property type="match status" value="1"/>
</dbReference>
<evidence type="ECO:0000313" key="5">
    <source>
        <dbReference type="EMBL" id="RAK66387.1"/>
    </source>
</evidence>
<keyword evidence="2" id="KW-0238">DNA-binding</keyword>
<gene>
    <name evidence="5" type="ORF">DJ019_09075</name>
</gene>
<proteinExistence type="predicted"/>
<sequence length="68" mass="7765">MGARETLATNLRAARRRQGLSQEELAYRADIDRTYVSALERGVYAATIDVIERIARALDMQTWELLKP</sequence>
<organism evidence="5 6">
    <name type="scientific">Phenylobacterium kunshanense</name>
    <dbReference type="NCBI Taxonomy" id="1445034"/>
    <lineage>
        <taxon>Bacteria</taxon>
        <taxon>Pseudomonadati</taxon>
        <taxon>Pseudomonadota</taxon>
        <taxon>Alphaproteobacteria</taxon>
        <taxon>Caulobacterales</taxon>
        <taxon>Caulobacteraceae</taxon>
        <taxon>Phenylobacterium</taxon>
    </lineage>
</organism>
<evidence type="ECO:0000259" key="4">
    <source>
        <dbReference type="PROSITE" id="PS50943"/>
    </source>
</evidence>